<name>A0A158KL12_9BURK</name>
<keyword evidence="2" id="KW-1185">Reference proteome</keyword>
<evidence type="ECO:0000313" key="1">
    <source>
        <dbReference type="EMBL" id="SAL81101.1"/>
    </source>
</evidence>
<reference evidence="1" key="1">
    <citation type="submission" date="2016-01" db="EMBL/GenBank/DDBJ databases">
        <authorList>
            <person name="Peeters C."/>
        </authorList>
    </citation>
    <scope>NUCLEOTIDE SEQUENCE [LARGE SCALE GENOMIC DNA]</scope>
    <source>
        <strain evidence="1">LMG 22940</strain>
    </source>
</reference>
<accession>A0A158KL12</accession>
<dbReference type="AlphaFoldDB" id="A0A158KL12"/>
<gene>
    <name evidence="1" type="ORF">AWB68_06027</name>
</gene>
<comment type="caution">
    <text evidence="1">The sequence shown here is derived from an EMBL/GenBank/DDBJ whole genome shotgun (WGS) entry which is preliminary data.</text>
</comment>
<evidence type="ECO:0000313" key="2">
    <source>
        <dbReference type="Proteomes" id="UP000054770"/>
    </source>
</evidence>
<protein>
    <submittedName>
        <fullName evidence="1">Uncharacterized protein</fullName>
    </submittedName>
</protein>
<organism evidence="1 2">
    <name type="scientific">Caballeronia choica</name>
    <dbReference type="NCBI Taxonomy" id="326476"/>
    <lineage>
        <taxon>Bacteria</taxon>
        <taxon>Pseudomonadati</taxon>
        <taxon>Pseudomonadota</taxon>
        <taxon>Betaproteobacteria</taxon>
        <taxon>Burkholderiales</taxon>
        <taxon>Burkholderiaceae</taxon>
        <taxon>Caballeronia</taxon>
    </lineage>
</organism>
<dbReference type="Proteomes" id="UP000054770">
    <property type="component" value="Unassembled WGS sequence"/>
</dbReference>
<sequence length="41" mass="4594">MVSMSAAKKVLPPKVRLVPAMIRLLELRDEVDEDVRAAPFT</sequence>
<proteinExistence type="predicted"/>
<dbReference type="EMBL" id="FCON02000099">
    <property type="protein sequence ID" value="SAL81101.1"/>
    <property type="molecule type" value="Genomic_DNA"/>
</dbReference>